<dbReference type="PANTHER" id="PTHR42808:SF3">
    <property type="entry name" value="HYDROXYSTEROID DEHYDROGENASE-LIKE PROTEIN 2"/>
    <property type="match status" value="1"/>
</dbReference>
<proteinExistence type="inferred from homology"/>
<dbReference type="EMBL" id="KQ964764">
    <property type="protein sequence ID" value="KXN66120.1"/>
    <property type="molecule type" value="Genomic_DNA"/>
</dbReference>
<gene>
    <name evidence="10" type="ORF">CONCODRAFT_61863</name>
</gene>
<evidence type="ECO:0000256" key="5">
    <source>
        <dbReference type="ARBA" id="ARBA00023002"/>
    </source>
</evidence>
<organism evidence="10 11">
    <name type="scientific">Conidiobolus coronatus (strain ATCC 28846 / CBS 209.66 / NRRL 28638)</name>
    <name type="common">Delacroixia coronata</name>
    <dbReference type="NCBI Taxonomy" id="796925"/>
    <lineage>
        <taxon>Eukaryota</taxon>
        <taxon>Fungi</taxon>
        <taxon>Fungi incertae sedis</taxon>
        <taxon>Zoopagomycota</taxon>
        <taxon>Entomophthoromycotina</taxon>
        <taxon>Entomophthoromycetes</taxon>
        <taxon>Entomophthorales</taxon>
        <taxon>Ancylistaceae</taxon>
        <taxon>Conidiobolus</taxon>
    </lineage>
</organism>
<evidence type="ECO:0000256" key="7">
    <source>
        <dbReference type="ARBA" id="ARBA00023140"/>
    </source>
</evidence>
<dbReference type="GO" id="GO:0016491">
    <property type="term" value="F:oxidoreductase activity"/>
    <property type="evidence" value="ECO:0007669"/>
    <property type="project" value="UniProtKB-KW"/>
</dbReference>
<dbReference type="OrthoDB" id="5327538at2759"/>
<keyword evidence="4" id="KW-0521">NADP</keyword>
<evidence type="ECO:0000313" key="11">
    <source>
        <dbReference type="Proteomes" id="UP000070444"/>
    </source>
</evidence>
<dbReference type="Gene3D" id="3.40.50.720">
    <property type="entry name" value="NAD(P)-binding Rossmann-like Domain"/>
    <property type="match status" value="1"/>
</dbReference>
<evidence type="ECO:0000313" key="10">
    <source>
        <dbReference type="EMBL" id="KXN66120.1"/>
    </source>
</evidence>
<dbReference type="STRING" id="796925.A0A137NTN9"/>
<dbReference type="SUPFAM" id="SSF51735">
    <property type="entry name" value="NAD(P)-binding Rossmann-fold domains"/>
    <property type="match status" value="1"/>
</dbReference>
<evidence type="ECO:0000256" key="6">
    <source>
        <dbReference type="ARBA" id="ARBA00023128"/>
    </source>
</evidence>
<dbReference type="InterPro" id="IPR002347">
    <property type="entry name" value="SDR_fam"/>
</dbReference>
<dbReference type="NCBIfam" id="NF006133">
    <property type="entry name" value="PRK08278.1"/>
    <property type="match status" value="1"/>
</dbReference>
<keyword evidence="11" id="KW-1185">Reference proteome</keyword>
<dbReference type="PANTHER" id="PTHR42808">
    <property type="entry name" value="HYDROXYSTEROID DEHYDROGENASE-LIKE PROTEIN 2"/>
    <property type="match status" value="1"/>
</dbReference>
<dbReference type="AlphaFoldDB" id="A0A137NTN9"/>
<evidence type="ECO:0000256" key="4">
    <source>
        <dbReference type="ARBA" id="ARBA00022857"/>
    </source>
</evidence>
<evidence type="ECO:0000256" key="3">
    <source>
        <dbReference type="ARBA" id="ARBA00006484"/>
    </source>
</evidence>
<dbReference type="PRINTS" id="PR00081">
    <property type="entry name" value="GDHRDH"/>
</dbReference>
<keyword evidence="5" id="KW-0560">Oxidoreductase</keyword>
<dbReference type="OMA" id="GFSCLWP"/>
<dbReference type="Pfam" id="PF00106">
    <property type="entry name" value="adh_short"/>
    <property type="match status" value="1"/>
</dbReference>
<name>A0A137NTN9_CONC2</name>
<comment type="similarity">
    <text evidence="3 9">Belongs to the short-chain dehydrogenases/reductases (SDR) family.</text>
</comment>
<dbReference type="GO" id="GO:0005777">
    <property type="term" value="C:peroxisome"/>
    <property type="evidence" value="ECO:0007669"/>
    <property type="project" value="UniProtKB-SubCell"/>
</dbReference>
<sequence length="288" mass="31394">MSLKGKTLLITGASRGIGLAIGLRAARDGANVAILAKTTEPHPKLPGTIYTAAKDIEAAGGKALPIVCDIRYEEQVKRAVDECVAKFGGIDILVNNASAISPTDTLETSLKKYDLMNTINTRGTWLVSKYCIPHLKKSQNGHILNISPPLSKDAKWYGGHVAYTISKMGMSMVATGLSEELRKSNIGVNTLWPLTLIYTAALQAISDNVNQQELCRNPEIMADAAHCILTKPSTLFTGNFCIDEIVLRENGQTKFEQYAQIPGTQDFGYDGFIDDIYFQRLDAIKAKL</sequence>
<dbReference type="FunFam" id="3.40.50.720:FF:000301">
    <property type="entry name" value="Hydroxysteroid dehydrogenase like 2"/>
    <property type="match status" value="1"/>
</dbReference>
<dbReference type="PRINTS" id="PR00080">
    <property type="entry name" value="SDRFAMILY"/>
</dbReference>
<evidence type="ECO:0000256" key="2">
    <source>
        <dbReference type="ARBA" id="ARBA00004275"/>
    </source>
</evidence>
<evidence type="ECO:0000256" key="1">
    <source>
        <dbReference type="ARBA" id="ARBA00004173"/>
    </source>
</evidence>
<dbReference type="GO" id="GO:0005739">
    <property type="term" value="C:mitochondrion"/>
    <property type="evidence" value="ECO:0007669"/>
    <property type="project" value="UniProtKB-SubCell"/>
</dbReference>
<comment type="subcellular location">
    <subcellularLocation>
        <location evidence="1">Mitochondrion</location>
    </subcellularLocation>
    <subcellularLocation>
        <location evidence="2">Peroxisome</location>
    </subcellularLocation>
</comment>
<evidence type="ECO:0000256" key="9">
    <source>
        <dbReference type="RuleBase" id="RU000363"/>
    </source>
</evidence>
<evidence type="ECO:0000256" key="8">
    <source>
        <dbReference type="ARBA" id="ARBA00040243"/>
    </source>
</evidence>
<keyword evidence="7" id="KW-0576">Peroxisome</keyword>
<keyword evidence="6" id="KW-0496">Mitochondrion</keyword>
<dbReference type="Proteomes" id="UP000070444">
    <property type="component" value="Unassembled WGS sequence"/>
</dbReference>
<dbReference type="InterPro" id="IPR051935">
    <property type="entry name" value="HSDL2"/>
</dbReference>
<protein>
    <recommendedName>
        <fullName evidence="8">Hydroxysteroid dehydrogenase-like protein 2</fullName>
    </recommendedName>
</protein>
<dbReference type="PROSITE" id="PS00061">
    <property type="entry name" value="ADH_SHORT"/>
    <property type="match status" value="1"/>
</dbReference>
<dbReference type="InterPro" id="IPR020904">
    <property type="entry name" value="Sc_DH/Rdtase_CS"/>
</dbReference>
<accession>A0A137NTN9</accession>
<dbReference type="InterPro" id="IPR036291">
    <property type="entry name" value="NAD(P)-bd_dom_sf"/>
</dbReference>
<reference evidence="10 11" key="1">
    <citation type="journal article" date="2015" name="Genome Biol. Evol.">
        <title>Phylogenomic analyses indicate that early fungi evolved digesting cell walls of algal ancestors of land plants.</title>
        <authorList>
            <person name="Chang Y."/>
            <person name="Wang S."/>
            <person name="Sekimoto S."/>
            <person name="Aerts A.L."/>
            <person name="Choi C."/>
            <person name="Clum A."/>
            <person name="LaButti K.M."/>
            <person name="Lindquist E.A."/>
            <person name="Yee Ngan C."/>
            <person name="Ohm R.A."/>
            <person name="Salamov A.A."/>
            <person name="Grigoriev I.V."/>
            <person name="Spatafora J.W."/>
            <person name="Berbee M.L."/>
        </authorList>
    </citation>
    <scope>NUCLEOTIDE SEQUENCE [LARGE SCALE GENOMIC DNA]</scope>
    <source>
        <strain evidence="10 11">NRRL 28638</strain>
    </source>
</reference>